<accession>A0A1H7LUE5</accession>
<gene>
    <name evidence="8" type="ORF">SAMN05216439_1829</name>
</gene>
<dbReference type="PANTHER" id="PTHR36115:SF4">
    <property type="entry name" value="MEMBRANE PROTEIN"/>
    <property type="match status" value="1"/>
</dbReference>
<dbReference type="PANTHER" id="PTHR36115">
    <property type="entry name" value="PROLINE-RICH ANTIGEN HOMOLOG-RELATED"/>
    <property type="match status" value="1"/>
</dbReference>
<keyword evidence="3 6" id="KW-0812">Transmembrane</keyword>
<evidence type="ECO:0000313" key="8">
    <source>
        <dbReference type="EMBL" id="SEL02532.1"/>
    </source>
</evidence>
<evidence type="ECO:0000259" key="7">
    <source>
        <dbReference type="Pfam" id="PF06271"/>
    </source>
</evidence>
<evidence type="ECO:0000256" key="1">
    <source>
        <dbReference type="ARBA" id="ARBA00004651"/>
    </source>
</evidence>
<reference evidence="8 9" key="1">
    <citation type="submission" date="2016-10" db="EMBL/GenBank/DDBJ databases">
        <authorList>
            <person name="de Groot N.N."/>
        </authorList>
    </citation>
    <scope>NUCLEOTIDE SEQUENCE [LARGE SCALE GENOMIC DNA]</scope>
    <source>
        <strain evidence="8 9">DSM 11978</strain>
    </source>
</reference>
<evidence type="ECO:0000256" key="2">
    <source>
        <dbReference type="ARBA" id="ARBA00022475"/>
    </source>
</evidence>
<protein>
    <submittedName>
        <fullName evidence="8">RDD family protein</fullName>
    </submittedName>
</protein>
<dbReference type="AlphaFoldDB" id="A0A1H7LUE5"/>
<dbReference type="EMBL" id="FOAK01000008">
    <property type="protein sequence ID" value="SEL02532.1"/>
    <property type="molecule type" value="Genomic_DNA"/>
</dbReference>
<proteinExistence type="predicted"/>
<keyword evidence="5 6" id="KW-0472">Membrane</keyword>
<dbReference type="InterPro" id="IPR010432">
    <property type="entry name" value="RDD"/>
</dbReference>
<dbReference type="Proteomes" id="UP000199506">
    <property type="component" value="Unassembled WGS sequence"/>
</dbReference>
<feature type="transmembrane region" description="Helical" evidence="6">
    <location>
        <begin position="40"/>
        <end position="59"/>
    </location>
</feature>
<dbReference type="STRING" id="190974.SAMN05216439_1829"/>
<organism evidence="8 9">
    <name type="scientific">Methanobrevibacter gottschalkii</name>
    <dbReference type="NCBI Taxonomy" id="190974"/>
    <lineage>
        <taxon>Archaea</taxon>
        <taxon>Methanobacteriati</taxon>
        <taxon>Methanobacteriota</taxon>
        <taxon>Methanomada group</taxon>
        <taxon>Methanobacteria</taxon>
        <taxon>Methanobacteriales</taxon>
        <taxon>Methanobacteriaceae</taxon>
        <taxon>Methanobrevibacter</taxon>
    </lineage>
</organism>
<dbReference type="Pfam" id="PF06271">
    <property type="entry name" value="RDD"/>
    <property type="match status" value="1"/>
</dbReference>
<sequence>MVSIFSRRIIAYFVDFFVVSAFMWIVSYLLSLVIGTNNPIYHYFIYLVPILIMIYFVLCEKIVGASVGKSLLYLQVRSQNGAHISWSQAIVRNLTKIYWIPIIFDWGIGKVLKKDRLFNSITKTVVIDELN</sequence>
<evidence type="ECO:0000256" key="5">
    <source>
        <dbReference type="ARBA" id="ARBA00023136"/>
    </source>
</evidence>
<keyword evidence="2" id="KW-1003">Cell membrane</keyword>
<name>A0A1H7LUE5_9EURY</name>
<evidence type="ECO:0000256" key="4">
    <source>
        <dbReference type="ARBA" id="ARBA00022989"/>
    </source>
</evidence>
<evidence type="ECO:0000313" key="9">
    <source>
        <dbReference type="Proteomes" id="UP000199506"/>
    </source>
</evidence>
<feature type="transmembrane region" description="Helical" evidence="6">
    <location>
        <begin position="12"/>
        <end position="34"/>
    </location>
</feature>
<evidence type="ECO:0000256" key="6">
    <source>
        <dbReference type="SAM" id="Phobius"/>
    </source>
</evidence>
<dbReference type="OrthoDB" id="77200at2157"/>
<comment type="subcellular location">
    <subcellularLocation>
        <location evidence="1">Cell membrane</location>
        <topology evidence="1">Multi-pass membrane protein</topology>
    </subcellularLocation>
</comment>
<evidence type="ECO:0000256" key="3">
    <source>
        <dbReference type="ARBA" id="ARBA00022692"/>
    </source>
</evidence>
<dbReference type="InterPro" id="IPR051791">
    <property type="entry name" value="Pra-immunoreactive"/>
</dbReference>
<feature type="domain" description="RDD" evidence="7">
    <location>
        <begin position="5"/>
        <end position="98"/>
    </location>
</feature>
<keyword evidence="4 6" id="KW-1133">Transmembrane helix</keyword>
<dbReference type="RefSeq" id="WP_069574473.1">
    <property type="nucleotide sequence ID" value="NZ_FOAK01000008.1"/>
</dbReference>
<dbReference type="GO" id="GO:0005886">
    <property type="term" value="C:plasma membrane"/>
    <property type="evidence" value="ECO:0007669"/>
    <property type="project" value="UniProtKB-SubCell"/>
</dbReference>